<evidence type="ECO:0000313" key="2">
    <source>
        <dbReference type="Proteomes" id="UP000887566"/>
    </source>
</evidence>
<dbReference type="Proteomes" id="UP000887566">
    <property type="component" value="Unplaced"/>
</dbReference>
<keyword evidence="2" id="KW-1185">Reference proteome</keyword>
<proteinExistence type="predicted"/>
<evidence type="ECO:0000256" key="1">
    <source>
        <dbReference type="SAM" id="MobiDB-lite"/>
    </source>
</evidence>
<sequence>MADAKINLSLDEIIKSNKKGGGGKKTGQPQGLAAKRRQTALLRRQKTQQKGAAMGRTPGNKNIRGRGQFRAPLRSGQPSALNAFATRKLVQTLVKKALTQGRVAGRRGTLPLNRTPIRQRIQLTNTLNRTMTGRGRGRGGNIRGRVALRVGGRGRGSGLRLGVRAAPLTTGVKARLGFVAQKNNRLNAVNQRRGLDLPLSTAKVMGRGRGRGRGGFGRLASDQIVQEQNAVRRQQQSIRQQRQAQGQQRRLLTNRGRGGRGAAGGFSTQGFSTQGPRIQLISPSRRMQQQVVSPRGGGRRGRGGAAYFDNPGSSGFGGGEVRGVRASFSNSQTGTTLNDRFGGGRQQVRVGLKQQRGRGGFRGRGRRQIIDY</sequence>
<reference evidence="3" key="1">
    <citation type="submission" date="2022-11" db="UniProtKB">
        <authorList>
            <consortium name="WormBaseParasite"/>
        </authorList>
    </citation>
    <scope>IDENTIFICATION</scope>
</reference>
<evidence type="ECO:0000313" key="3">
    <source>
        <dbReference type="WBParaSite" id="PSAMB.scaffold1574size29852.g13846.t1"/>
    </source>
</evidence>
<protein>
    <submittedName>
        <fullName evidence="3">UAP56-interacting factor</fullName>
    </submittedName>
</protein>
<feature type="region of interest" description="Disordered" evidence="1">
    <location>
        <begin position="284"/>
        <end position="303"/>
    </location>
</feature>
<dbReference type="WBParaSite" id="PSAMB.scaffold1574size29852.g13846.t1">
    <property type="protein sequence ID" value="PSAMB.scaffold1574size29852.g13846.t1"/>
    <property type="gene ID" value="PSAMB.scaffold1574size29852.g13846"/>
</dbReference>
<feature type="region of interest" description="Disordered" evidence="1">
    <location>
        <begin position="228"/>
        <end position="276"/>
    </location>
</feature>
<feature type="compositionally biased region" description="Low complexity" evidence="1">
    <location>
        <begin position="232"/>
        <end position="255"/>
    </location>
</feature>
<dbReference type="AlphaFoldDB" id="A0A914V8L1"/>
<feature type="region of interest" description="Disordered" evidence="1">
    <location>
        <begin position="15"/>
        <end position="75"/>
    </location>
</feature>
<feature type="compositionally biased region" description="Basic residues" evidence="1">
    <location>
        <begin position="34"/>
        <end position="47"/>
    </location>
</feature>
<accession>A0A914V8L1</accession>
<name>A0A914V8L1_9BILA</name>
<organism evidence="2 3">
    <name type="scientific">Plectus sambesii</name>
    <dbReference type="NCBI Taxonomy" id="2011161"/>
    <lineage>
        <taxon>Eukaryota</taxon>
        <taxon>Metazoa</taxon>
        <taxon>Ecdysozoa</taxon>
        <taxon>Nematoda</taxon>
        <taxon>Chromadorea</taxon>
        <taxon>Plectida</taxon>
        <taxon>Plectina</taxon>
        <taxon>Plectoidea</taxon>
        <taxon>Plectidae</taxon>
        <taxon>Plectus</taxon>
    </lineage>
</organism>